<keyword evidence="3" id="KW-0645">Protease</keyword>
<organism evidence="9 10">
    <name type="scientific">Cephaloticoccus capnophilus</name>
    <dbReference type="NCBI Taxonomy" id="1548208"/>
    <lineage>
        <taxon>Bacteria</taxon>
        <taxon>Pseudomonadati</taxon>
        <taxon>Verrucomicrobiota</taxon>
        <taxon>Opitutia</taxon>
        <taxon>Opitutales</taxon>
        <taxon>Opitutaceae</taxon>
        <taxon>Cephaloticoccus</taxon>
    </lineage>
</organism>
<dbReference type="InterPro" id="IPR002142">
    <property type="entry name" value="Peptidase_S49"/>
</dbReference>
<gene>
    <name evidence="9" type="ORF">AXK12_00960</name>
</gene>
<comment type="similarity">
    <text evidence="2">Belongs to the peptidase S49 family.</text>
</comment>
<dbReference type="OrthoDB" id="9764363at2"/>
<dbReference type="SUPFAM" id="SSF52096">
    <property type="entry name" value="ClpP/crotonase"/>
    <property type="match status" value="2"/>
</dbReference>
<evidence type="ECO:0000256" key="3">
    <source>
        <dbReference type="ARBA" id="ARBA00022670"/>
    </source>
</evidence>
<dbReference type="Gene3D" id="3.90.226.10">
    <property type="entry name" value="2-enoyl-CoA Hydratase, Chain A, domain 1"/>
    <property type="match status" value="3"/>
</dbReference>
<evidence type="ECO:0000259" key="8">
    <source>
        <dbReference type="Pfam" id="PF01343"/>
    </source>
</evidence>
<dbReference type="GO" id="GO:0006465">
    <property type="term" value="P:signal peptide processing"/>
    <property type="evidence" value="ECO:0007669"/>
    <property type="project" value="InterPro"/>
</dbReference>
<dbReference type="Pfam" id="PF01343">
    <property type="entry name" value="Peptidase_S49"/>
    <property type="match status" value="2"/>
</dbReference>
<evidence type="ECO:0000256" key="6">
    <source>
        <dbReference type="ARBA" id="ARBA00023136"/>
    </source>
</evidence>
<evidence type="ECO:0000256" key="1">
    <source>
        <dbReference type="ARBA" id="ARBA00004370"/>
    </source>
</evidence>
<keyword evidence="4" id="KW-0378">Hydrolase</keyword>
<feature type="domain" description="Peptidase S49" evidence="8">
    <location>
        <begin position="405"/>
        <end position="554"/>
    </location>
</feature>
<dbReference type="InterPro" id="IPR004634">
    <property type="entry name" value="Pept_S49_pIV"/>
</dbReference>
<dbReference type="STRING" id="1548208.AXK12_00960"/>
<dbReference type="GO" id="GO:0008236">
    <property type="term" value="F:serine-type peptidase activity"/>
    <property type="evidence" value="ECO:0007669"/>
    <property type="project" value="UniProtKB-KW"/>
</dbReference>
<dbReference type="InterPro" id="IPR047272">
    <property type="entry name" value="S49_SppA_C"/>
</dbReference>
<dbReference type="NCBIfam" id="TIGR00706">
    <property type="entry name" value="SppA_dom"/>
    <property type="match status" value="1"/>
</dbReference>
<dbReference type="InterPro" id="IPR004635">
    <property type="entry name" value="Pept_S49_SppA"/>
</dbReference>
<dbReference type="PIRSF" id="PIRSF001217">
    <property type="entry name" value="Protease_4_SppA"/>
    <property type="match status" value="1"/>
</dbReference>
<evidence type="ECO:0000256" key="7">
    <source>
        <dbReference type="PIRSR" id="PIRSR001217-1"/>
    </source>
</evidence>
<dbReference type="InterPro" id="IPR029045">
    <property type="entry name" value="ClpP/crotonase-like_dom_sf"/>
</dbReference>
<dbReference type="PANTHER" id="PTHR33209">
    <property type="entry name" value="PROTEASE 4"/>
    <property type="match status" value="1"/>
</dbReference>
<feature type="active site" description="Proton donor/acceptor" evidence="7">
    <location>
        <position position="198"/>
    </location>
</feature>
<protein>
    <recommendedName>
        <fullName evidence="8">Peptidase S49 domain-containing protein</fullName>
    </recommendedName>
</protein>
<dbReference type="GO" id="GO:0016020">
    <property type="term" value="C:membrane"/>
    <property type="evidence" value="ECO:0007669"/>
    <property type="project" value="UniProtKB-SubCell"/>
</dbReference>
<dbReference type="EMBL" id="LSZP01000003">
    <property type="protein sequence ID" value="KXU37958.1"/>
    <property type="molecule type" value="Genomic_DNA"/>
</dbReference>
<evidence type="ECO:0000256" key="4">
    <source>
        <dbReference type="ARBA" id="ARBA00022801"/>
    </source>
</evidence>
<reference evidence="9 10" key="1">
    <citation type="submission" date="2016-02" db="EMBL/GenBank/DDBJ databases">
        <authorList>
            <person name="Wen L."/>
            <person name="He K."/>
            <person name="Yang H."/>
        </authorList>
    </citation>
    <scope>NUCLEOTIDE SEQUENCE [LARGE SCALE GENOMIC DNA]</scope>
    <source>
        <strain evidence="9 10">CV41</strain>
    </source>
</reference>
<dbReference type="PANTHER" id="PTHR33209:SF1">
    <property type="entry name" value="PEPTIDASE S49 DOMAIN-CONTAINING PROTEIN"/>
    <property type="match status" value="1"/>
</dbReference>
<keyword evidence="5" id="KW-0720">Serine protease</keyword>
<accession>A0A139STM5</accession>
<dbReference type="CDD" id="cd07018">
    <property type="entry name" value="S49_SppA_67K_type"/>
    <property type="match status" value="1"/>
</dbReference>
<name>A0A139STM5_9BACT</name>
<dbReference type="AlphaFoldDB" id="A0A139STM5"/>
<evidence type="ECO:0000313" key="10">
    <source>
        <dbReference type="Proteomes" id="UP000071392"/>
    </source>
</evidence>
<dbReference type="InterPro" id="IPR047217">
    <property type="entry name" value="S49_SppA_67K_type_N"/>
</dbReference>
<dbReference type="Proteomes" id="UP000071392">
    <property type="component" value="Unassembled WGS sequence"/>
</dbReference>
<dbReference type="NCBIfam" id="TIGR00705">
    <property type="entry name" value="SppA_67K"/>
    <property type="match status" value="1"/>
</dbReference>
<dbReference type="RefSeq" id="WP_068710789.1">
    <property type="nucleotide sequence ID" value="NZ_LSZP01000003.1"/>
</dbReference>
<dbReference type="CDD" id="cd07023">
    <property type="entry name" value="S49_Sppa_N_C"/>
    <property type="match status" value="1"/>
</dbReference>
<comment type="subcellular location">
    <subcellularLocation>
        <location evidence="1">Membrane</location>
    </subcellularLocation>
</comment>
<sequence>MKSFLRSMLAAFVALVLFFGGGFALLMLAVAMFSFVGKSAGPRVPTVPSGAFLVVNLDTHFRDAPAGPPDFTMALLGGGHLPPTVPLRRALDAIRTAADDERIKGVVIFGGDSATGIAERRELRAALADFKESGKPIRAYLSLASRSQYYLASVADKIALDPFGFVAIPGLASQGLFFKNAFEKLGVGVQVTRVGKYKSAVEPFTSDGLSEENREQTQMLLNDVWGSLLGDMAASRGLEVSEIQAAVDAEGVLLAESALKHGLVDELVYRDEFLAAMRAEAGHGSDGAGNRSFKQISLQKYSRALRAGERAGVFVEKAAAEKKKSVAGEAGGARKPRGRVAVLYAEGAIVDGRGGPGQIGGERFAQELRTLREDSRVSAIVLRVNSPGGSASASEAIQRELSLAAQSKPVVVSMGSVAASGGYWISTPAQRIFAEPVTITGSIGVVGVFFNIESLSEKLGLNFETVKTSRFADTGAIDRPLTAAELSIAQRSVDWIYDKFIERVAEGRGLAPDFVHEIAQGRVWSGLRAQRLGLVDELGGLGEAIAYAAEAAGLEQGRYRVSEYPRPTQFGEALAEFFEEFMQEGFGEARALKANAVVRGLWQRAASELRALESYNDPQHVYARLPLILELN</sequence>
<proteinExistence type="inferred from homology"/>
<keyword evidence="6" id="KW-0472">Membrane</keyword>
<evidence type="ECO:0000256" key="5">
    <source>
        <dbReference type="ARBA" id="ARBA00022825"/>
    </source>
</evidence>
<keyword evidence="10" id="KW-1185">Reference proteome</keyword>
<feature type="active site" description="Nucleophile" evidence="7">
    <location>
        <position position="420"/>
    </location>
</feature>
<dbReference type="Gene3D" id="6.20.330.10">
    <property type="match status" value="1"/>
</dbReference>
<comment type="caution">
    <text evidence="9">The sequence shown here is derived from an EMBL/GenBank/DDBJ whole genome shotgun (WGS) entry which is preliminary data.</text>
</comment>
<feature type="domain" description="Peptidase S49" evidence="8">
    <location>
        <begin position="130"/>
        <end position="281"/>
    </location>
</feature>
<evidence type="ECO:0000313" key="9">
    <source>
        <dbReference type="EMBL" id="KXU37958.1"/>
    </source>
</evidence>
<evidence type="ECO:0000256" key="2">
    <source>
        <dbReference type="ARBA" id="ARBA00008683"/>
    </source>
</evidence>